<dbReference type="PATRIC" id="fig|92835.4.peg.1758"/>
<evidence type="ECO:0000256" key="3">
    <source>
        <dbReference type="SAM" id="SignalP"/>
    </source>
</evidence>
<dbReference type="NCBIfam" id="NF038117">
    <property type="entry name" value="choice_anch_I"/>
    <property type="match status" value="1"/>
</dbReference>
<dbReference type="RefSeq" id="WP_045275671.1">
    <property type="nucleotide sequence ID" value="NZ_BAAAUP010000003.1"/>
</dbReference>
<feature type="signal peptide" evidence="3">
    <location>
        <begin position="1"/>
        <end position="37"/>
    </location>
</feature>
<evidence type="ECO:0000313" key="7">
    <source>
        <dbReference type="EMBL" id="KJL40148.1"/>
    </source>
</evidence>
<dbReference type="SUPFAM" id="SSF51004">
    <property type="entry name" value="C-terminal (heme d1) domain of cytochrome cd1-nitrite reductase"/>
    <property type="match status" value="1"/>
</dbReference>
<keyword evidence="7" id="KW-0540">Nuclease</keyword>
<dbReference type="PANTHER" id="PTHR46928:SF1">
    <property type="entry name" value="MESENCHYME-SPECIFIC CELL SURFACE GLYCOPROTEIN"/>
    <property type="match status" value="1"/>
</dbReference>
<dbReference type="EC" id="3.1.31.-" evidence="7"/>
<dbReference type="PANTHER" id="PTHR46928">
    <property type="entry name" value="MESENCHYME-SPECIFIC CELL SURFACE GLYCOPROTEIN"/>
    <property type="match status" value="1"/>
</dbReference>
<dbReference type="PRINTS" id="PR01607">
    <property type="entry name" value="APYRASEFAMLY"/>
</dbReference>
<keyword evidence="1 3" id="KW-0732">Signal</keyword>
<evidence type="ECO:0000259" key="4">
    <source>
        <dbReference type="Pfam" id="PF00149"/>
    </source>
</evidence>
<proteinExistence type="predicted"/>
<comment type="caution">
    <text evidence="7">The sequence shown here is derived from an EMBL/GenBank/DDBJ whole genome shotgun (WGS) entry which is preliminary data.</text>
</comment>
<dbReference type="AlphaFoldDB" id="A0A0M2H158"/>
<reference evidence="7 8" key="1">
    <citation type="submission" date="2015-02" db="EMBL/GenBank/DDBJ databases">
        <title>Draft genome sequences of ten Microbacterium spp. with emphasis on heavy metal contaminated environments.</title>
        <authorList>
            <person name="Corretto E."/>
        </authorList>
    </citation>
    <scope>NUCLEOTIDE SEQUENCE [LARGE SCALE GENOMIC DNA]</scope>
    <source>
        <strain evidence="7 8">DSM 12510</strain>
    </source>
</reference>
<dbReference type="Pfam" id="PF22494">
    <property type="entry name" value="choice_anch_I"/>
    <property type="match status" value="2"/>
</dbReference>
<keyword evidence="8" id="KW-1185">Reference proteome</keyword>
<dbReference type="Gene3D" id="2.130.10.10">
    <property type="entry name" value="YVTN repeat-like/Quinoprotein amine dehydrogenase"/>
    <property type="match status" value="1"/>
</dbReference>
<evidence type="ECO:0000256" key="2">
    <source>
        <dbReference type="SAM" id="MobiDB-lite"/>
    </source>
</evidence>
<feature type="compositionally biased region" description="Basic and acidic residues" evidence="2">
    <location>
        <begin position="489"/>
        <end position="501"/>
    </location>
</feature>
<feature type="domain" description="Choice-of-anchor I" evidence="6">
    <location>
        <begin position="69"/>
        <end position="224"/>
    </location>
</feature>
<dbReference type="Proteomes" id="UP000033956">
    <property type="component" value="Unassembled WGS sequence"/>
</dbReference>
<feature type="domain" description="5'-Nucleotidase C-terminal" evidence="5">
    <location>
        <begin position="929"/>
        <end position="1096"/>
    </location>
</feature>
<protein>
    <submittedName>
        <fullName evidence="7">Endonuclease YhcR</fullName>
        <ecNumber evidence="7">3.1.31.-</ecNumber>
    </submittedName>
</protein>
<evidence type="ECO:0000313" key="8">
    <source>
        <dbReference type="Proteomes" id="UP000033956"/>
    </source>
</evidence>
<dbReference type="Pfam" id="PF02872">
    <property type="entry name" value="5_nucleotid_C"/>
    <property type="match status" value="1"/>
</dbReference>
<dbReference type="GO" id="GO:0004519">
    <property type="term" value="F:endonuclease activity"/>
    <property type="evidence" value="ECO:0007669"/>
    <property type="project" value="UniProtKB-KW"/>
</dbReference>
<dbReference type="InterPro" id="IPR015943">
    <property type="entry name" value="WD40/YVTN_repeat-like_dom_sf"/>
</dbReference>
<evidence type="ECO:0000256" key="1">
    <source>
        <dbReference type="ARBA" id="ARBA00022729"/>
    </source>
</evidence>
<dbReference type="Pfam" id="PF00149">
    <property type="entry name" value="Metallophos"/>
    <property type="match status" value="1"/>
</dbReference>
<accession>A0A0M2H158</accession>
<dbReference type="InterPro" id="IPR052956">
    <property type="entry name" value="Mesenchyme-surface_protein"/>
</dbReference>
<dbReference type="Gene3D" id="3.90.780.10">
    <property type="entry name" value="5'-Nucleotidase, C-terminal domain"/>
    <property type="match status" value="1"/>
</dbReference>
<keyword evidence="7" id="KW-0378">Hydrolase</keyword>
<dbReference type="InterPro" id="IPR055188">
    <property type="entry name" value="Choice_anch_I"/>
</dbReference>
<feature type="domain" description="Calcineurin-like phosphoesterase" evidence="4">
    <location>
        <begin position="610"/>
        <end position="831"/>
    </location>
</feature>
<sequence length="1134" mass="117248">MPSQTPLPRAGRRAVAITAAVAVTCTLALVPVTAASAAVVPEPVSYSAEDATLSLTPLGSFETGVFDESAAEIVAAHGDRLFVVNAQAGSVSVLDYTDPANMTEEFELSSTGVANSVTVRADGLGVVAFEASVKTDRGHLLFFDANATDAASAVLGTVTVGALPDMVTFSGDGKYAVVANEGEPADDFSIDPEGSVSVVKLPTKVSAPKQKDVKTADFHGFEAKNLPAFAKSLMKQIEKLASSPKLSDSAKKLLASLIAKVEKLTASKLPEGVRVFGPQPHGTDKPVSRNLEPEYITVDGNTAYVTLQEANAVAAVHIPSAKVTEILPLGAKDHGLAENALDPSDRDGAHTLRTYEGLFGLYMPDAIQSYSAGGKTYLVTANEGDAREWGDYAEPSRVKDLEDDGYGPVCETSPLADSLGDADLGRLNVTIEGGFDTAAGCYQELYAFGGRSFSIWTTDGEQVFDSGSGFEEITAAAIPDFVNSNHTESNFEGRSDDKGPEPESVALGTIGERTYAFVGFERVGGIAVYDVTDPATASFVTYVNNRDFSVSVEDGGDLSAAGDLGPEGIVFIPAEKSTTGTPLLAVGNEVSGTTTLFEIDEIVPTTEVQVLTINDFHGRLQADYAGGVAGAAVIAGAIDTFEAQNPNTLFVSAGDNIGASTFTSFIQQDNPTIDALVAAGLDVSAVGNHEFDAGFADLTDRVIPRFGGDEFGLGANVYLRGTDTPALPEYAIEESGGVRIGFIGTVTEQTAGMVTPTGIADIEFGDQLEAANRVAAELVEGDLADVIVLLTHEGSATGDCAAVATDGTAYGELIRGASADIDAIVSGHTHQSYDCDVPVDAAAGGEPGQTRTVIQALEYGKTLGKLDITVETESKDLVSITGGLVSLVKPATTNPTAPATALFPEDAAVKAIVDEAAAVALELGSVEVGTVTGDILRGGTPAGADRGVESSLGNLVADMYLWATSNEDYAGTPAQIGLMNPGGLRADLLFGADGSTTYAEAASVQPFANTLVTVTLTGAQLKQVLEEQWQPAGSSRPKLHLGVSDGFSYEYDPAAVAGSHILSMSYAGAPIAATDEFTVVTNSFLAAGGDNFFTFAEGTDRTDTGQVDLAASVAYFEQNSPVAPAELGRAVVSE</sequence>
<dbReference type="STRING" id="92835.RS81_01738"/>
<feature type="chain" id="PRO_5005633461" evidence="3">
    <location>
        <begin position="38"/>
        <end position="1134"/>
    </location>
</feature>
<evidence type="ECO:0000259" key="5">
    <source>
        <dbReference type="Pfam" id="PF02872"/>
    </source>
</evidence>
<dbReference type="InterPro" id="IPR036907">
    <property type="entry name" value="5'-Nucleotdase_C_sf"/>
</dbReference>
<dbReference type="Gene3D" id="3.60.21.10">
    <property type="match status" value="1"/>
</dbReference>
<dbReference type="SUPFAM" id="SSF55816">
    <property type="entry name" value="5'-nucleotidase (syn. UDP-sugar hydrolase), C-terminal domain"/>
    <property type="match status" value="1"/>
</dbReference>
<dbReference type="InterPro" id="IPR011048">
    <property type="entry name" value="Haem_d1_sf"/>
</dbReference>
<dbReference type="InterPro" id="IPR008334">
    <property type="entry name" value="5'-Nucleotdase_C"/>
</dbReference>
<dbReference type="InterPro" id="IPR006179">
    <property type="entry name" value="5_nucleotidase/apyrase"/>
</dbReference>
<dbReference type="InterPro" id="IPR029052">
    <property type="entry name" value="Metallo-depent_PP-like"/>
</dbReference>
<dbReference type="EMBL" id="JYIZ01000047">
    <property type="protein sequence ID" value="KJL40148.1"/>
    <property type="molecule type" value="Genomic_DNA"/>
</dbReference>
<feature type="region of interest" description="Disordered" evidence="2">
    <location>
        <begin position="484"/>
        <end position="504"/>
    </location>
</feature>
<keyword evidence="7" id="KW-0255">Endonuclease</keyword>
<dbReference type="GO" id="GO:0016787">
    <property type="term" value="F:hydrolase activity"/>
    <property type="evidence" value="ECO:0007669"/>
    <property type="project" value="UniProtKB-KW"/>
</dbReference>
<evidence type="ECO:0000259" key="6">
    <source>
        <dbReference type="Pfam" id="PF22494"/>
    </source>
</evidence>
<dbReference type="SUPFAM" id="SSF56300">
    <property type="entry name" value="Metallo-dependent phosphatases"/>
    <property type="match status" value="1"/>
</dbReference>
<feature type="domain" description="Choice-of-anchor I" evidence="6">
    <location>
        <begin position="271"/>
        <end position="599"/>
    </location>
</feature>
<dbReference type="InterPro" id="IPR004843">
    <property type="entry name" value="Calcineurin-like_PHP"/>
</dbReference>
<dbReference type="GO" id="GO:0009166">
    <property type="term" value="P:nucleotide catabolic process"/>
    <property type="evidence" value="ECO:0007669"/>
    <property type="project" value="InterPro"/>
</dbReference>
<gene>
    <name evidence="7" type="primary">yhcR_1</name>
    <name evidence="7" type="ORF">RS81_01738</name>
</gene>
<name>A0A0M2H158_9MICO</name>
<dbReference type="OrthoDB" id="1016457at2"/>
<organism evidence="7 8">
    <name type="scientific">Microbacterium terrae</name>
    <dbReference type="NCBI Taxonomy" id="69369"/>
    <lineage>
        <taxon>Bacteria</taxon>
        <taxon>Bacillati</taxon>
        <taxon>Actinomycetota</taxon>
        <taxon>Actinomycetes</taxon>
        <taxon>Micrococcales</taxon>
        <taxon>Microbacteriaceae</taxon>
        <taxon>Microbacterium</taxon>
    </lineage>
</organism>